<dbReference type="Gramene" id="OMERI04G15350.2">
    <property type="protein sequence ID" value="OMERI04G15350.2"/>
    <property type="gene ID" value="OMERI04G15350"/>
</dbReference>
<evidence type="ECO:0000313" key="3">
    <source>
        <dbReference type="EnsemblPlants" id="OMERI04G15350.2"/>
    </source>
</evidence>
<feature type="region of interest" description="Disordered" evidence="1">
    <location>
        <begin position="515"/>
        <end position="544"/>
    </location>
</feature>
<dbReference type="InterPro" id="IPR000008">
    <property type="entry name" value="C2_dom"/>
</dbReference>
<dbReference type="GO" id="GO:0009507">
    <property type="term" value="C:chloroplast"/>
    <property type="evidence" value="ECO:0007669"/>
    <property type="project" value="EnsemblPlants"/>
</dbReference>
<keyword evidence="4" id="KW-1185">Reference proteome</keyword>
<sequence>MAFAAPATCACRMAPPPLAAASVSGRGRSPSSASSYRAAARWWPGARRGRRRRWAGLRARCAGQSVVKPGSESAAGEGLVGEDPPRPPFDLNIAVVLAGFAFEAYTSPPEDVGWRETDAAECQTVFLSDSFLREVYDGQLVVRLKKGVNLPVMDPWGTSDPYVVLQLNGHTAKSNIKWATKEPTWNEEFTFNINLSRENLLQVAAWDANLVTPHKRMGNAGLCLESLCDGSNHNITVELEGLGGGGTIDVEVRYKSYDDIEREKQWWRIPFVSDFLVKSSLGSALRTVLGSESINASQFVQSAFGQLSSFTYTYLPKPPSLDIRAETPKRAEESVDNSAGSNELEQYKMDSKASGDASDCCNEAESIATVVNTEGSSSPNMKESDEYFWNAFTGVLNQNVLQNFGFSLPEVKQLDGFDLLSSLGLKSSEIAEKEYLESGLATVDASISKGHETTSKDAIDVDKEDGTIPIKENLPKEEVQAPFPDVSKVSRDVLSQTENILGALMLLSRSLSPQDKESVMVDDGSNKEDSVKEEQCASDYTDNDDDAVSTEVFTDAQKAEDRQRLFESAETAMEAWAMLATSLGRNSFIKSDFEKICFLDNISTDTQVAIWRDSSRRRLVVAFRGTEQSKWKDLLTDLMLVPAGLNPERLGGDFKQEIQVHSGFLSAYDSVRNRIIALVKYAVGYQDEEDGENIPKWHVYVTGHSLGGALATLLALELSSSLMAKSGVIFVTMYNFGSPRVGNRRFAEVYNAKVKDSWRVVNHRDIIPTVPRLMGYCHVEAPVYLKFGDLKDALVNEDTIDDEGDSIGEYTPDVLVSEFMKGEKQLVEKLLQTEINLLRSIRDGSALMQHMEDFYYVTLLERVRSRYQTGDGANEDYRQATAVQLLWLMDIKKHCKQWNLCKSVTT</sequence>
<dbReference type="CDD" id="cd00030">
    <property type="entry name" value="C2"/>
    <property type="match status" value="1"/>
</dbReference>
<dbReference type="eggNOG" id="KOG4569">
    <property type="taxonomic scope" value="Eukaryota"/>
</dbReference>
<dbReference type="PANTHER" id="PTHR47759:SF2">
    <property type="entry name" value="TRIGLYCERIDE LIPASE"/>
    <property type="match status" value="1"/>
</dbReference>
<dbReference type="Proteomes" id="UP000008021">
    <property type="component" value="Chromosome 4"/>
</dbReference>
<dbReference type="InterPro" id="IPR035892">
    <property type="entry name" value="C2_domain_sf"/>
</dbReference>
<evidence type="ECO:0000259" key="2">
    <source>
        <dbReference type="PROSITE" id="PS50004"/>
    </source>
</evidence>
<dbReference type="Gene3D" id="3.40.50.1820">
    <property type="entry name" value="alpha/beta hydrolase"/>
    <property type="match status" value="1"/>
</dbReference>
<evidence type="ECO:0000256" key="1">
    <source>
        <dbReference type="SAM" id="MobiDB-lite"/>
    </source>
</evidence>
<feature type="compositionally biased region" description="Basic and acidic residues" evidence="1">
    <location>
        <begin position="515"/>
        <end position="535"/>
    </location>
</feature>
<proteinExistence type="predicted"/>
<name>A0A0E0DG02_9ORYZ</name>
<dbReference type="GO" id="GO:0009408">
    <property type="term" value="P:response to heat"/>
    <property type="evidence" value="ECO:0007669"/>
    <property type="project" value="EnsemblPlants"/>
</dbReference>
<feature type="domain" description="C2" evidence="2">
    <location>
        <begin position="121"/>
        <end position="237"/>
    </location>
</feature>
<dbReference type="STRING" id="40149.A0A0E0DG02"/>
<reference evidence="3" key="1">
    <citation type="submission" date="2015-04" db="UniProtKB">
        <authorList>
            <consortium name="EnsemblPlants"/>
        </authorList>
    </citation>
    <scope>IDENTIFICATION</scope>
</reference>
<dbReference type="SMART" id="SM00239">
    <property type="entry name" value="C2"/>
    <property type="match status" value="1"/>
</dbReference>
<dbReference type="InterPro" id="IPR029058">
    <property type="entry name" value="AB_hydrolase_fold"/>
</dbReference>
<dbReference type="EnsemblPlants" id="OMERI04G15350.2">
    <property type="protein sequence ID" value="OMERI04G15350.2"/>
    <property type="gene ID" value="OMERI04G15350"/>
</dbReference>
<dbReference type="SUPFAM" id="SSF53474">
    <property type="entry name" value="alpha/beta-Hydrolases"/>
    <property type="match status" value="1"/>
</dbReference>
<dbReference type="AlphaFoldDB" id="A0A0E0DG02"/>
<protein>
    <recommendedName>
        <fullName evidence="2">C2 domain-containing protein</fullName>
    </recommendedName>
</protein>
<dbReference type="GO" id="GO:0016042">
    <property type="term" value="P:lipid catabolic process"/>
    <property type="evidence" value="ECO:0007669"/>
    <property type="project" value="EnsemblPlants"/>
</dbReference>
<dbReference type="InterPro" id="IPR002921">
    <property type="entry name" value="Fungal_lipase-type"/>
</dbReference>
<evidence type="ECO:0000313" key="4">
    <source>
        <dbReference type="Proteomes" id="UP000008021"/>
    </source>
</evidence>
<dbReference type="CDD" id="cd00519">
    <property type="entry name" value="Lipase_3"/>
    <property type="match status" value="1"/>
</dbReference>
<dbReference type="Pfam" id="PF01764">
    <property type="entry name" value="Lipase_3"/>
    <property type="match status" value="1"/>
</dbReference>
<dbReference type="SUPFAM" id="SSF49562">
    <property type="entry name" value="C2 domain (Calcium/lipid-binding domain, CaLB)"/>
    <property type="match status" value="1"/>
</dbReference>
<dbReference type="GO" id="GO:0016298">
    <property type="term" value="F:lipase activity"/>
    <property type="evidence" value="ECO:0007669"/>
    <property type="project" value="EnsemblPlants"/>
</dbReference>
<accession>A0A0E0DG02</accession>
<dbReference type="PROSITE" id="PS50004">
    <property type="entry name" value="C2"/>
    <property type="match status" value="1"/>
</dbReference>
<dbReference type="Gene3D" id="2.60.40.150">
    <property type="entry name" value="C2 domain"/>
    <property type="match status" value="1"/>
</dbReference>
<dbReference type="Pfam" id="PF00168">
    <property type="entry name" value="C2"/>
    <property type="match status" value="1"/>
</dbReference>
<reference evidence="3" key="2">
    <citation type="submission" date="2018-05" db="EMBL/GenBank/DDBJ databases">
        <title>OmerRS3 (Oryza meridionalis Reference Sequence Version 3).</title>
        <authorList>
            <person name="Zhang J."/>
            <person name="Kudrna D."/>
            <person name="Lee S."/>
            <person name="Talag J."/>
            <person name="Welchert J."/>
            <person name="Wing R.A."/>
        </authorList>
    </citation>
    <scope>NUCLEOTIDE SEQUENCE [LARGE SCALE GENOMIC DNA]</scope>
    <source>
        <strain evidence="3">cv. OR44</strain>
    </source>
</reference>
<dbReference type="PANTHER" id="PTHR47759">
    <property type="entry name" value="OS04G0509100 PROTEIN"/>
    <property type="match status" value="1"/>
</dbReference>
<organism evidence="3">
    <name type="scientific">Oryza meridionalis</name>
    <dbReference type="NCBI Taxonomy" id="40149"/>
    <lineage>
        <taxon>Eukaryota</taxon>
        <taxon>Viridiplantae</taxon>
        <taxon>Streptophyta</taxon>
        <taxon>Embryophyta</taxon>
        <taxon>Tracheophyta</taxon>
        <taxon>Spermatophyta</taxon>
        <taxon>Magnoliopsida</taxon>
        <taxon>Liliopsida</taxon>
        <taxon>Poales</taxon>
        <taxon>Poaceae</taxon>
        <taxon>BOP clade</taxon>
        <taxon>Oryzoideae</taxon>
        <taxon>Oryzeae</taxon>
        <taxon>Oryzinae</taxon>
        <taxon>Oryza</taxon>
    </lineage>
</organism>